<protein>
    <submittedName>
        <fullName evidence="3">Rhodanese-like domain-containing protein</fullName>
    </submittedName>
</protein>
<accession>A0A850HCB1</accession>
<keyword evidence="4" id="KW-1185">Reference proteome</keyword>
<dbReference type="Gene3D" id="3.40.250.10">
    <property type="entry name" value="Rhodanese-like domain"/>
    <property type="match status" value="1"/>
</dbReference>
<comment type="caution">
    <text evidence="3">The sequence shown here is derived from an EMBL/GenBank/DDBJ whole genome shotgun (WGS) entry which is preliminary data.</text>
</comment>
<gene>
    <name evidence="3" type="ORF">HUO12_12970</name>
</gene>
<sequence length="143" mass="15061">MRLLSALGLAGALALAGCAASNNDIALDTQAKAASVTASVTTLPAQELASLIEEGKVVLIDVRTPNEFESERLAGSLNAPVGSFDAKSIPRDATRETILYCRSSGRSKRAAEMLAAEWNTEVRHLEGGILAWKEAELPIATPE</sequence>
<organism evidence="3 4">
    <name type="scientific">Altererythrobacter lutimaris</name>
    <dbReference type="NCBI Taxonomy" id="2743979"/>
    <lineage>
        <taxon>Bacteria</taxon>
        <taxon>Pseudomonadati</taxon>
        <taxon>Pseudomonadota</taxon>
        <taxon>Alphaproteobacteria</taxon>
        <taxon>Sphingomonadales</taxon>
        <taxon>Erythrobacteraceae</taxon>
        <taxon>Altererythrobacter</taxon>
    </lineage>
</organism>
<dbReference type="RefSeq" id="WP_176274005.1">
    <property type="nucleotide sequence ID" value="NZ_JABWTA010000001.1"/>
</dbReference>
<name>A0A850HCB1_9SPHN</name>
<dbReference type="AlphaFoldDB" id="A0A850HCB1"/>
<feature type="domain" description="Rhodanese" evidence="2">
    <location>
        <begin position="53"/>
        <end position="141"/>
    </location>
</feature>
<dbReference type="EMBL" id="JABWTA010000001">
    <property type="protein sequence ID" value="NVE95813.1"/>
    <property type="molecule type" value="Genomic_DNA"/>
</dbReference>
<proteinExistence type="predicted"/>
<dbReference type="PANTHER" id="PTHR43031:SF1">
    <property type="entry name" value="PYRIDINE NUCLEOTIDE-DISULPHIDE OXIDOREDUCTASE"/>
    <property type="match status" value="1"/>
</dbReference>
<dbReference type="SMART" id="SM00450">
    <property type="entry name" value="RHOD"/>
    <property type="match status" value="1"/>
</dbReference>
<feature type="chain" id="PRO_5032873561" evidence="1">
    <location>
        <begin position="20"/>
        <end position="143"/>
    </location>
</feature>
<reference evidence="3 4" key="1">
    <citation type="submission" date="2020-06" db="EMBL/GenBank/DDBJ databases">
        <title>Altererythrobacter lutimaris sp. nov., a marine bacterium isolated from a tidal flat.</title>
        <authorList>
            <person name="Kim D."/>
            <person name="Yoo Y."/>
            <person name="Kim J.-J."/>
        </authorList>
    </citation>
    <scope>NUCLEOTIDE SEQUENCE [LARGE SCALE GENOMIC DNA]</scope>
    <source>
        <strain evidence="3 4">JGD-16</strain>
    </source>
</reference>
<dbReference type="Pfam" id="PF00581">
    <property type="entry name" value="Rhodanese"/>
    <property type="match status" value="1"/>
</dbReference>
<evidence type="ECO:0000313" key="3">
    <source>
        <dbReference type="EMBL" id="NVE95813.1"/>
    </source>
</evidence>
<dbReference type="PROSITE" id="PS50206">
    <property type="entry name" value="RHODANESE_3"/>
    <property type="match status" value="1"/>
</dbReference>
<keyword evidence="1" id="KW-0732">Signal</keyword>
<dbReference type="PANTHER" id="PTHR43031">
    <property type="entry name" value="FAD-DEPENDENT OXIDOREDUCTASE"/>
    <property type="match status" value="1"/>
</dbReference>
<dbReference type="InterPro" id="IPR001763">
    <property type="entry name" value="Rhodanese-like_dom"/>
</dbReference>
<dbReference type="InterPro" id="IPR036873">
    <property type="entry name" value="Rhodanese-like_dom_sf"/>
</dbReference>
<dbReference type="PROSITE" id="PS51257">
    <property type="entry name" value="PROKAR_LIPOPROTEIN"/>
    <property type="match status" value="1"/>
</dbReference>
<evidence type="ECO:0000313" key="4">
    <source>
        <dbReference type="Proteomes" id="UP000546031"/>
    </source>
</evidence>
<evidence type="ECO:0000259" key="2">
    <source>
        <dbReference type="PROSITE" id="PS50206"/>
    </source>
</evidence>
<feature type="signal peptide" evidence="1">
    <location>
        <begin position="1"/>
        <end position="19"/>
    </location>
</feature>
<dbReference type="CDD" id="cd00158">
    <property type="entry name" value="RHOD"/>
    <property type="match status" value="1"/>
</dbReference>
<evidence type="ECO:0000256" key="1">
    <source>
        <dbReference type="SAM" id="SignalP"/>
    </source>
</evidence>
<dbReference type="InterPro" id="IPR050229">
    <property type="entry name" value="GlpE_sulfurtransferase"/>
</dbReference>
<dbReference type="Proteomes" id="UP000546031">
    <property type="component" value="Unassembled WGS sequence"/>
</dbReference>
<dbReference type="SUPFAM" id="SSF52821">
    <property type="entry name" value="Rhodanese/Cell cycle control phosphatase"/>
    <property type="match status" value="1"/>
</dbReference>